<name>W0E3S7_MARPU</name>
<reference evidence="1 2" key="1">
    <citation type="submission" date="2013-12" db="EMBL/GenBank/DDBJ databases">
        <authorList>
            <consortium name="DOE Joint Genome Institute"/>
            <person name="Bryant D.A."/>
            <person name="Huntemann M."/>
            <person name="Han J."/>
            <person name="Chen A."/>
            <person name="Kyrpides N."/>
            <person name="Mavromatis K."/>
            <person name="Markowitz V."/>
            <person name="Palaniappan K."/>
            <person name="Ivanova N."/>
            <person name="Schaumberg A."/>
            <person name="Pati A."/>
            <person name="Liolios K."/>
            <person name="Nordberg H.P."/>
            <person name="Cantor M.N."/>
            <person name="Hua S.X."/>
            <person name="Woyke T."/>
        </authorList>
    </citation>
    <scope>NUCLEOTIDE SEQUENCE [LARGE SCALE GENOMIC DNA]</scope>
    <source>
        <strain evidence="1 2">984</strain>
    </source>
</reference>
<dbReference type="AlphaFoldDB" id="W0E3S7"/>
<dbReference type="InterPro" id="IPR009057">
    <property type="entry name" value="Homeodomain-like_sf"/>
</dbReference>
<dbReference type="STRING" id="765910.MARPU_05685"/>
<proteinExistence type="predicted"/>
<dbReference type="KEGG" id="mpur:MARPU_05685"/>
<keyword evidence="2" id="KW-1185">Reference proteome</keyword>
<dbReference type="Proteomes" id="UP000005275">
    <property type="component" value="Chromosome"/>
</dbReference>
<gene>
    <name evidence="1" type="ORF">MARPU_05685</name>
</gene>
<protein>
    <submittedName>
        <fullName evidence="1">Uncharacterized protein</fullName>
    </submittedName>
</protein>
<dbReference type="RefSeq" id="WP_005220662.1">
    <property type="nucleotide sequence ID" value="NZ_CP007031.1"/>
</dbReference>
<dbReference type="EMBL" id="CP007031">
    <property type="protein sequence ID" value="AHF05412.1"/>
    <property type="molecule type" value="Genomic_DNA"/>
</dbReference>
<evidence type="ECO:0000313" key="2">
    <source>
        <dbReference type="Proteomes" id="UP000005275"/>
    </source>
</evidence>
<accession>W0E3S7</accession>
<evidence type="ECO:0000313" key="1">
    <source>
        <dbReference type="EMBL" id="AHF05412.1"/>
    </source>
</evidence>
<dbReference type="HOGENOM" id="CLU_2494235_0_0_6"/>
<sequence>MSRDVLHETADELIAAGADPTLVRGVIARIRQRVGGAEVYVCAIDRVARDDAIRRELAAGRDIHEAARRIGVSPSTIRRRRSQWLR</sequence>
<dbReference type="SUPFAM" id="SSF46689">
    <property type="entry name" value="Homeodomain-like"/>
    <property type="match status" value="1"/>
</dbReference>
<organism evidence="1 2">
    <name type="scientific">Marichromatium purpuratum 984</name>
    <dbReference type="NCBI Taxonomy" id="765910"/>
    <lineage>
        <taxon>Bacteria</taxon>
        <taxon>Pseudomonadati</taxon>
        <taxon>Pseudomonadota</taxon>
        <taxon>Gammaproteobacteria</taxon>
        <taxon>Chromatiales</taxon>
        <taxon>Chromatiaceae</taxon>
        <taxon>Marichromatium</taxon>
    </lineage>
</organism>